<proteinExistence type="predicted"/>
<dbReference type="EMBL" id="JBHSAJ010000019">
    <property type="protein sequence ID" value="MFC3934522.1"/>
    <property type="molecule type" value="Genomic_DNA"/>
</dbReference>
<organism evidence="1 2">
    <name type="scientific">Acidovorax facilis</name>
    <dbReference type="NCBI Taxonomy" id="12917"/>
    <lineage>
        <taxon>Bacteria</taxon>
        <taxon>Pseudomonadati</taxon>
        <taxon>Pseudomonadota</taxon>
        <taxon>Betaproteobacteria</taxon>
        <taxon>Burkholderiales</taxon>
        <taxon>Comamonadaceae</taxon>
        <taxon>Acidovorax</taxon>
    </lineage>
</organism>
<dbReference type="RefSeq" id="WP_377807062.1">
    <property type="nucleotide sequence ID" value="NZ_JBHSAJ010000019.1"/>
</dbReference>
<comment type="caution">
    <text evidence="1">The sequence shown here is derived from an EMBL/GenBank/DDBJ whole genome shotgun (WGS) entry which is preliminary data.</text>
</comment>
<gene>
    <name evidence="1" type="ORF">ACFOW3_07780</name>
</gene>
<sequence length="89" mass="10120">MNRLTARDPCKKARIPWGMRANRLPWRQLPIAMGKRKTALERVAQADVQTLGVVTRTGLRTVKATLNKPSKFPARTRKTPFFGFCGLLR</sequence>
<name>A0ABV8D8I0_9BURK</name>
<protein>
    <submittedName>
        <fullName evidence="1">Uncharacterized protein</fullName>
    </submittedName>
</protein>
<reference evidence="2" key="1">
    <citation type="journal article" date="2019" name="Int. J. Syst. Evol. Microbiol.">
        <title>The Global Catalogue of Microorganisms (GCM) 10K type strain sequencing project: providing services to taxonomists for standard genome sequencing and annotation.</title>
        <authorList>
            <consortium name="The Broad Institute Genomics Platform"/>
            <consortium name="The Broad Institute Genome Sequencing Center for Infectious Disease"/>
            <person name="Wu L."/>
            <person name="Ma J."/>
        </authorList>
    </citation>
    <scope>NUCLEOTIDE SEQUENCE [LARGE SCALE GENOMIC DNA]</scope>
    <source>
        <strain evidence="2">CCUG 2113</strain>
    </source>
</reference>
<keyword evidence="2" id="KW-1185">Reference proteome</keyword>
<dbReference type="Proteomes" id="UP001595693">
    <property type="component" value="Unassembled WGS sequence"/>
</dbReference>
<evidence type="ECO:0000313" key="1">
    <source>
        <dbReference type="EMBL" id="MFC3934522.1"/>
    </source>
</evidence>
<evidence type="ECO:0000313" key="2">
    <source>
        <dbReference type="Proteomes" id="UP001595693"/>
    </source>
</evidence>
<feature type="non-terminal residue" evidence="1">
    <location>
        <position position="89"/>
    </location>
</feature>
<accession>A0ABV8D8I0</accession>